<gene>
    <name evidence="1" type="ORF">mumin62_gp008</name>
</gene>
<evidence type="ECO:0000313" key="2">
    <source>
        <dbReference type="Proteomes" id="UP000464609"/>
    </source>
</evidence>
<organism evidence="1 2">
    <name type="scientific">Flavobacterium phage vB_FspS_mumin6-2</name>
    <dbReference type="NCBI Taxonomy" id="2686260"/>
    <lineage>
        <taxon>Viruses</taxon>
        <taxon>Duplodnaviria</taxon>
        <taxon>Heunggongvirae</taxon>
        <taxon>Uroviricota</taxon>
        <taxon>Caudoviricetes</taxon>
        <taxon>Muminvirus</taxon>
        <taxon>Muminvirus mumin</taxon>
    </lineage>
</organism>
<protein>
    <submittedName>
        <fullName evidence="1">Uncharacterized protein</fullName>
    </submittedName>
</protein>
<dbReference type="Proteomes" id="UP000464609">
    <property type="component" value="Segment"/>
</dbReference>
<proteinExistence type="predicted"/>
<dbReference type="EMBL" id="MN812221">
    <property type="protein sequence ID" value="QHB39682.1"/>
    <property type="molecule type" value="Genomic_DNA"/>
</dbReference>
<name>A0A6B9LC85_9CAUD</name>
<evidence type="ECO:0000313" key="1">
    <source>
        <dbReference type="EMBL" id="QHB39682.1"/>
    </source>
</evidence>
<accession>A0A6B9LC85</accession>
<reference evidence="1 2" key="1">
    <citation type="journal article" date="2020" name="Viruses">
        <title>Diversity and Host Interactions Among Virulent and Temperate Baltic Sea Flavobacterium Phages.</title>
        <authorList>
            <person name="Nilsson E."/>
            <person name="Bayfield O.W."/>
            <person name="Lundin D."/>
            <person name="Antson A.A."/>
            <person name="Holmfeldt K."/>
        </authorList>
    </citation>
    <scope>NUCLEOTIDE SEQUENCE [LARGE SCALE GENOMIC DNA]</scope>
</reference>
<sequence>MNTNKTQAEQLPQDAVMQSVLKEYDLRIGNFIKVISSTKTFDSFITQAKGYDIVRIEEKSFNHWNYEPVILNEEWLLKFGFKKTIGSNESNFTDGVYNFFTNSLGEVNFYYFKEGDWYQKLDYVHQLQNLYFALTCRELTVA</sequence>